<dbReference type="Proteomes" id="UP000790347">
    <property type="component" value="Unassembled WGS sequence"/>
</dbReference>
<proteinExistence type="predicted"/>
<dbReference type="AlphaFoldDB" id="A0A922I4K2"/>
<reference evidence="2" key="2">
    <citation type="submission" date="2020-06" db="EMBL/GenBank/DDBJ databases">
        <authorList>
            <person name="Ji K."/>
            <person name="Li J."/>
        </authorList>
    </citation>
    <scope>NUCLEOTIDE SEQUENCE</scope>
    <source>
        <strain evidence="2">JKM2019</strain>
        <tissue evidence="2">Whole body</tissue>
    </source>
</reference>
<name>A0A922I4K2_DERFA</name>
<reference evidence="2" key="3">
    <citation type="journal article" date="2021" name="World Allergy Organ. J.">
        <title>Chromosome-level assembly of Dermatophagoides farinae genome and transcriptome reveals two novel allergens Der f 37 and Der f 39.</title>
        <authorList>
            <person name="Chen J."/>
            <person name="Cai Z."/>
            <person name="Fan D."/>
            <person name="Hu J."/>
            <person name="Hou Y."/>
            <person name="He Y."/>
            <person name="Zhang Z."/>
            <person name="Zhao Z."/>
            <person name="Gao P."/>
            <person name="Hu W."/>
            <person name="Sun J."/>
            <person name="Li J."/>
            <person name="Ji K."/>
        </authorList>
    </citation>
    <scope>NUCLEOTIDE SEQUENCE</scope>
    <source>
        <strain evidence="2">JKM2019</strain>
    </source>
</reference>
<evidence type="ECO:0000313" key="4">
    <source>
        <dbReference type="Proteomes" id="UP000790347"/>
    </source>
</evidence>
<sequence>MANLMILLFLTVSAATDLARAQPSSSVNCKAKLDQCQTDFFNQLKQYKFSDHEMSYYQLCSSDGSYMRFVDCIRQINEHEAGCKQPLHRELCNKRGIKIFSYRYTWKSNLAHDICYRTFPLIDQDFFKHEKCISKVLNTPKWHCDLVHYEKTKKANGLEACEHWKAFRQCIYAKVEEHCGEKVANISDYLFHAHTSYFSKYTACNLPGEPHTKCWLDLIDSIPRIPSMATTTTNNNTATTTTAKPETTTLTIERNHDDLMAIEHDSYDDDERLITNSRTNLIREAKMKNDHDDLISNHQNGQQQHDEQYAETTATAIAGQQKFNENHGQTVHPERSVIIIVVALLTMFRTMDRIFFS</sequence>
<evidence type="ECO:0000313" key="3">
    <source>
        <dbReference type="EMBL" id="KAH9521417.1"/>
    </source>
</evidence>
<comment type="caution">
    <text evidence="3">The sequence shown here is derived from an EMBL/GenBank/DDBJ whole genome shotgun (WGS) entry which is preliminary data.</text>
</comment>
<reference evidence="3" key="4">
    <citation type="journal article" date="2022" name="Res Sq">
        <title>Comparative Genomics Reveals Insights into the Divergent Evolution of Astigmatic Mites and Household Pest Adaptations.</title>
        <authorList>
            <person name="Xiong Q."/>
            <person name="Wan A.T.-Y."/>
            <person name="Liu X.-Y."/>
            <person name="Fung C.S.-H."/>
            <person name="Xiao X."/>
            <person name="Malainual N."/>
            <person name="Hou J."/>
            <person name="Wang L."/>
            <person name="Wang M."/>
            <person name="Yang K."/>
            <person name="Cui Y."/>
            <person name="Leung E."/>
            <person name="Nong W."/>
            <person name="Shin S.-K."/>
            <person name="Au S."/>
            <person name="Jeong K.Y."/>
            <person name="Chew F.T."/>
            <person name="Hui J."/>
            <person name="Leung T.F."/>
            <person name="Tungtrongchitr A."/>
            <person name="Zhong N."/>
            <person name="Liu Z."/>
            <person name="Tsui S."/>
        </authorList>
    </citation>
    <scope>NUCLEOTIDE SEQUENCE</scope>
    <source>
        <strain evidence="3">Derf</strain>
        <tissue evidence="3">Whole organism</tissue>
    </source>
</reference>
<keyword evidence="1" id="KW-0732">Signal</keyword>
<protein>
    <submittedName>
        <fullName evidence="3">Uncharacterized protein</fullName>
    </submittedName>
</protein>
<feature type="chain" id="PRO_5038276957" evidence="1">
    <location>
        <begin position="22"/>
        <end position="357"/>
    </location>
</feature>
<feature type="signal peptide" evidence="1">
    <location>
        <begin position="1"/>
        <end position="21"/>
    </location>
</feature>
<accession>A0A922I4K2</accession>
<gene>
    <name evidence="3" type="ORF">DERF_005078</name>
    <name evidence="2" type="ORF">HUG17_7665</name>
</gene>
<dbReference type="EMBL" id="SDOV01000009">
    <property type="protein sequence ID" value="KAH7637459.1"/>
    <property type="molecule type" value="Genomic_DNA"/>
</dbReference>
<organism evidence="3 4">
    <name type="scientific">Dermatophagoides farinae</name>
    <name type="common">American house dust mite</name>
    <dbReference type="NCBI Taxonomy" id="6954"/>
    <lineage>
        <taxon>Eukaryota</taxon>
        <taxon>Metazoa</taxon>
        <taxon>Ecdysozoa</taxon>
        <taxon>Arthropoda</taxon>
        <taxon>Chelicerata</taxon>
        <taxon>Arachnida</taxon>
        <taxon>Acari</taxon>
        <taxon>Acariformes</taxon>
        <taxon>Sarcoptiformes</taxon>
        <taxon>Astigmata</taxon>
        <taxon>Psoroptidia</taxon>
        <taxon>Analgoidea</taxon>
        <taxon>Pyroglyphidae</taxon>
        <taxon>Dermatophagoidinae</taxon>
        <taxon>Dermatophagoides</taxon>
    </lineage>
</organism>
<dbReference type="EMBL" id="ASGP02000002">
    <property type="protein sequence ID" value="KAH9521417.1"/>
    <property type="molecule type" value="Genomic_DNA"/>
</dbReference>
<reference evidence="3" key="1">
    <citation type="submission" date="2013-05" db="EMBL/GenBank/DDBJ databases">
        <authorList>
            <person name="Yim A.K.Y."/>
            <person name="Chan T.F."/>
            <person name="Ji K.M."/>
            <person name="Liu X.Y."/>
            <person name="Zhou J.W."/>
            <person name="Li R.Q."/>
            <person name="Yang K.Y."/>
            <person name="Li J."/>
            <person name="Li M."/>
            <person name="Law P.T.W."/>
            <person name="Wu Y.L."/>
            <person name="Cai Z.L."/>
            <person name="Qin H."/>
            <person name="Bao Y."/>
            <person name="Leung R.K.K."/>
            <person name="Ng P.K.S."/>
            <person name="Zou J."/>
            <person name="Zhong X.J."/>
            <person name="Ran P.X."/>
            <person name="Zhong N.S."/>
            <person name="Liu Z.G."/>
            <person name="Tsui S.K.W."/>
        </authorList>
    </citation>
    <scope>NUCLEOTIDE SEQUENCE</scope>
    <source>
        <strain evidence="3">Derf</strain>
        <tissue evidence="3">Whole organism</tissue>
    </source>
</reference>
<keyword evidence="4" id="KW-1185">Reference proteome</keyword>
<dbReference type="Proteomes" id="UP000828236">
    <property type="component" value="Unassembled WGS sequence"/>
</dbReference>
<evidence type="ECO:0000256" key="1">
    <source>
        <dbReference type="SAM" id="SignalP"/>
    </source>
</evidence>
<evidence type="ECO:0000313" key="2">
    <source>
        <dbReference type="EMBL" id="KAH7637459.1"/>
    </source>
</evidence>